<proteinExistence type="predicted"/>
<reference evidence="3" key="1">
    <citation type="journal article" date="2014" name="Front. Microbiol.">
        <title>High frequency of phylogenetically diverse reductive dehalogenase-homologous genes in deep subseafloor sedimentary metagenomes.</title>
        <authorList>
            <person name="Kawai M."/>
            <person name="Futagami T."/>
            <person name="Toyoda A."/>
            <person name="Takaki Y."/>
            <person name="Nishi S."/>
            <person name="Hori S."/>
            <person name="Arai W."/>
            <person name="Tsubouchi T."/>
            <person name="Morono Y."/>
            <person name="Uchiyama I."/>
            <person name="Ito T."/>
            <person name="Fujiyama A."/>
            <person name="Inagaki F."/>
            <person name="Takami H."/>
        </authorList>
    </citation>
    <scope>NUCLEOTIDE SEQUENCE</scope>
    <source>
        <strain evidence="3">Expedition CK06-06</strain>
    </source>
</reference>
<feature type="non-terminal residue" evidence="3">
    <location>
        <position position="94"/>
    </location>
</feature>
<keyword evidence="2" id="KW-0472">Membrane</keyword>
<keyword evidence="2" id="KW-0812">Transmembrane</keyword>
<sequence>MTNQERDMGAIRKREREIRRPSKAKERLTVMIFKGVGKVRTFKISAHFLLWASLFLIFYIVVTIFLTNLFIDYYRNNKILADQNAELRAMLIKT</sequence>
<name>X0TV95_9ZZZZ</name>
<gene>
    <name evidence="3" type="ORF">S01H1_26465</name>
</gene>
<accession>X0TV95</accession>
<dbReference type="AlphaFoldDB" id="X0TV95"/>
<comment type="caution">
    <text evidence="3">The sequence shown here is derived from an EMBL/GenBank/DDBJ whole genome shotgun (WGS) entry which is preliminary data.</text>
</comment>
<dbReference type="EMBL" id="BARS01016044">
    <property type="protein sequence ID" value="GAF97174.1"/>
    <property type="molecule type" value="Genomic_DNA"/>
</dbReference>
<feature type="region of interest" description="Disordered" evidence="1">
    <location>
        <begin position="1"/>
        <end position="20"/>
    </location>
</feature>
<feature type="transmembrane region" description="Helical" evidence="2">
    <location>
        <begin position="48"/>
        <end position="71"/>
    </location>
</feature>
<evidence type="ECO:0000256" key="1">
    <source>
        <dbReference type="SAM" id="MobiDB-lite"/>
    </source>
</evidence>
<protein>
    <submittedName>
        <fullName evidence="3">Uncharacterized protein</fullName>
    </submittedName>
</protein>
<evidence type="ECO:0000313" key="3">
    <source>
        <dbReference type="EMBL" id="GAF97174.1"/>
    </source>
</evidence>
<evidence type="ECO:0000256" key="2">
    <source>
        <dbReference type="SAM" id="Phobius"/>
    </source>
</evidence>
<organism evidence="3">
    <name type="scientific">marine sediment metagenome</name>
    <dbReference type="NCBI Taxonomy" id="412755"/>
    <lineage>
        <taxon>unclassified sequences</taxon>
        <taxon>metagenomes</taxon>
        <taxon>ecological metagenomes</taxon>
    </lineage>
</organism>
<keyword evidence="2" id="KW-1133">Transmembrane helix</keyword>